<evidence type="ECO:0000313" key="3">
    <source>
        <dbReference type="Proteomes" id="UP000077202"/>
    </source>
</evidence>
<dbReference type="EMBL" id="LVLJ01001303">
    <property type="protein sequence ID" value="OAE30516.1"/>
    <property type="molecule type" value="Genomic_DNA"/>
</dbReference>
<keyword evidence="3" id="KW-1185">Reference proteome</keyword>
<comment type="caution">
    <text evidence="2">The sequence shown here is derived from an EMBL/GenBank/DDBJ whole genome shotgun (WGS) entry which is preliminary data.</text>
</comment>
<sequence>MRKEMTFWAKEGGPSGIQAEVSMEVTVELSEERMTTVSPSLPPSERMQSMESEEVPQPKTSEELAKELTLSEEILEHVVAQVGGTIVDAPEISSPPSPEEEVRLKVKKKASKEKPKELVVSYPDFLQDSVVPLLMYLDRKRENYDVTKELGFYVELERKDHLRTKEMECEVLWLNLVKEKDLCESIEQNCVSFQSDIENAQKATVDLRDRLEASKVAYTAESRRVDELTAYLAKRNQLHAAELAKEKELRAEEEQKAEDLRR</sequence>
<protein>
    <submittedName>
        <fullName evidence="2">Uncharacterized protein</fullName>
    </submittedName>
</protein>
<dbReference type="Proteomes" id="UP000077202">
    <property type="component" value="Unassembled WGS sequence"/>
</dbReference>
<gene>
    <name evidence="2" type="ORF">AXG93_2862s1000</name>
</gene>
<proteinExistence type="predicted"/>
<feature type="region of interest" description="Disordered" evidence="1">
    <location>
        <begin position="31"/>
        <end position="63"/>
    </location>
</feature>
<name>A0A176WEF5_MARPO</name>
<evidence type="ECO:0000256" key="1">
    <source>
        <dbReference type="SAM" id="MobiDB-lite"/>
    </source>
</evidence>
<dbReference type="AlphaFoldDB" id="A0A176WEF5"/>
<organism evidence="2 3">
    <name type="scientific">Marchantia polymorpha subsp. ruderalis</name>
    <dbReference type="NCBI Taxonomy" id="1480154"/>
    <lineage>
        <taxon>Eukaryota</taxon>
        <taxon>Viridiplantae</taxon>
        <taxon>Streptophyta</taxon>
        <taxon>Embryophyta</taxon>
        <taxon>Marchantiophyta</taxon>
        <taxon>Marchantiopsida</taxon>
        <taxon>Marchantiidae</taxon>
        <taxon>Marchantiales</taxon>
        <taxon>Marchantiaceae</taxon>
        <taxon>Marchantia</taxon>
    </lineage>
</organism>
<accession>A0A176WEF5</accession>
<evidence type="ECO:0000313" key="2">
    <source>
        <dbReference type="EMBL" id="OAE30516.1"/>
    </source>
</evidence>
<reference evidence="2" key="1">
    <citation type="submission" date="2016-03" db="EMBL/GenBank/DDBJ databases">
        <title>Mechanisms controlling the formation of the plant cell surface in tip-growing cells are functionally conserved among land plants.</title>
        <authorList>
            <person name="Honkanen S."/>
            <person name="Jones V.A."/>
            <person name="Morieri G."/>
            <person name="Champion C."/>
            <person name="Hetherington A.J."/>
            <person name="Kelly S."/>
            <person name="Saint-Marcoux D."/>
            <person name="Proust H."/>
            <person name="Prescott H."/>
            <person name="Dolan L."/>
        </authorList>
    </citation>
    <scope>NUCLEOTIDE SEQUENCE [LARGE SCALE GENOMIC DNA]</scope>
    <source>
        <tissue evidence="2">Whole gametophyte</tissue>
    </source>
</reference>